<organism evidence="3 4">
    <name type="scientific">Paraburkholderia solitsugae</name>
    <dbReference type="NCBI Taxonomy" id="2675748"/>
    <lineage>
        <taxon>Bacteria</taxon>
        <taxon>Pseudomonadati</taxon>
        <taxon>Pseudomonadota</taxon>
        <taxon>Betaproteobacteria</taxon>
        <taxon>Burkholderiales</taxon>
        <taxon>Burkholderiaceae</taxon>
        <taxon>Paraburkholderia</taxon>
    </lineage>
</organism>
<dbReference type="Pfam" id="PF03374">
    <property type="entry name" value="ANT"/>
    <property type="match status" value="1"/>
</dbReference>
<dbReference type="Proteomes" id="UP000652198">
    <property type="component" value="Unassembled WGS sequence"/>
</dbReference>
<dbReference type="InterPro" id="IPR005039">
    <property type="entry name" value="Ant_C"/>
</dbReference>
<evidence type="ECO:0000313" key="4">
    <source>
        <dbReference type="Proteomes" id="UP000652198"/>
    </source>
</evidence>
<keyword evidence="4" id="KW-1185">Reference proteome</keyword>
<accession>A0ABX2BWD6</accession>
<gene>
    <name evidence="3" type="ORF">GNZ12_24060</name>
</gene>
<dbReference type="NCBIfam" id="TIGR02681">
    <property type="entry name" value="phage_pRha"/>
    <property type="match status" value="1"/>
</dbReference>
<comment type="caution">
    <text evidence="3">The sequence shown here is derived from an EMBL/GenBank/DDBJ whole genome shotgun (WGS) entry which is preliminary data.</text>
</comment>
<name>A0ABX2BWD6_9BURK</name>
<protein>
    <recommendedName>
        <fullName evidence="2">Antirepressor protein C-terminal domain-containing protein</fullName>
    </recommendedName>
</protein>
<reference evidence="3 4" key="1">
    <citation type="submission" date="2019-11" db="EMBL/GenBank/DDBJ databases">
        <title>Metabolism of dissolved organic matter in forest soils.</title>
        <authorList>
            <person name="Cyle K.T."/>
            <person name="Wilhelm R.C."/>
            <person name="Martinez C.E."/>
        </authorList>
    </citation>
    <scope>NUCLEOTIDE SEQUENCE [LARGE SCALE GENOMIC DNA]</scope>
    <source>
        <strain evidence="3 4">1N</strain>
    </source>
</reference>
<feature type="domain" description="Antirepressor protein C-terminal" evidence="2">
    <location>
        <begin position="172"/>
        <end position="271"/>
    </location>
</feature>
<evidence type="ECO:0000256" key="1">
    <source>
        <dbReference type="SAM" id="MobiDB-lite"/>
    </source>
</evidence>
<feature type="region of interest" description="Disordered" evidence="1">
    <location>
        <begin position="282"/>
        <end position="316"/>
    </location>
</feature>
<dbReference type="RefSeq" id="WP_172314355.1">
    <property type="nucleotide sequence ID" value="NZ_WOEY01000092.1"/>
</dbReference>
<feature type="compositionally biased region" description="Basic and acidic residues" evidence="1">
    <location>
        <begin position="297"/>
        <end position="316"/>
    </location>
</feature>
<sequence length="316" mass="35400">MNQVSNVRAGSPDGLMAPLQADAGLVRVRADGRIVTDSVTMHEEFGRRHDKVMDSLRSLIADKTLNLPDFREIEYVDGRGRKQPCIELTERGALISMPFIGGVKSRAGQVRLVDAFTLMREELRRMKAAHPPRPAAALPNFEDPAAAAEAWAQQFRGRAVAETERNQLRLAVAEQAKDVEFVKRYVDADGLLGVRSTCQALDIENERDFTDFMVNALRCMYRLEGALVPRAQHRHLKRFKVKTGVDHDTNRAYTTAKITAKGVTWLAREWAEYNLDRDAYRAKHSPKDGDVDEEVESATREAAARRAAKEAAKATE</sequence>
<dbReference type="Pfam" id="PF09669">
    <property type="entry name" value="Phage_pRha"/>
    <property type="match status" value="1"/>
</dbReference>
<dbReference type="EMBL" id="WOEY01000092">
    <property type="protein sequence ID" value="NPT44328.1"/>
    <property type="molecule type" value="Genomic_DNA"/>
</dbReference>
<proteinExistence type="predicted"/>
<dbReference type="InterPro" id="IPR014054">
    <property type="entry name" value="Phage_regulatory_Rha"/>
</dbReference>
<evidence type="ECO:0000313" key="3">
    <source>
        <dbReference type="EMBL" id="NPT44328.1"/>
    </source>
</evidence>
<evidence type="ECO:0000259" key="2">
    <source>
        <dbReference type="Pfam" id="PF03374"/>
    </source>
</evidence>